<keyword evidence="2" id="KW-0966">Cell projection</keyword>
<dbReference type="Pfam" id="PF03646">
    <property type="entry name" value="FlaG"/>
    <property type="match status" value="1"/>
</dbReference>
<dbReference type="Gene3D" id="3.30.160.170">
    <property type="entry name" value="FlaG-like"/>
    <property type="match status" value="1"/>
</dbReference>
<dbReference type="PANTHER" id="PTHR37166:SF1">
    <property type="entry name" value="PROTEIN FLAG"/>
    <property type="match status" value="1"/>
</dbReference>
<keyword evidence="2" id="KW-0969">Cilium</keyword>
<gene>
    <name evidence="2" type="ORF">SAMN05216189_1001133</name>
    <name evidence="3" type="ORF">SAMN06295949_11243</name>
</gene>
<dbReference type="SUPFAM" id="SSF160214">
    <property type="entry name" value="FlaG-like"/>
    <property type="match status" value="1"/>
</dbReference>
<dbReference type="InterPro" id="IPR005186">
    <property type="entry name" value="FlaG"/>
</dbReference>
<dbReference type="EMBL" id="FNEC01000001">
    <property type="protein sequence ID" value="SDH97024.1"/>
    <property type="molecule type" value="Genomic_DNA"/>
</dbReference>
<dbReference type="InterPro" id="IPR035924">
    <property type="entry name" value="FlaG-like_sf"/>
</dbReference>
<dbReference type="PANTHER" id="PTHR37166">
    <property type="entry name" value="PROTEIN FLAG"/>
    <property type="match status" value="1"/>
</dbReference>
<dbReference type="Proteomes" id="UP000199693">
    <property type="component" value="Unassembled WGS sequence"/>
</dbReference>
<proteinExistence type="predicted"/>
<evidence type="ECO:0000313" key="2">
    <source>
        <dbReference type="EMBL" id="SDH97024.1"/>
    </source>
</evidence>
<dbReference type="Proteomes" id="UP000198309">
    <property type="component" value="Unassembled WGS sequence"/>
</dbReference>
<sequence length="123" mass="12604">MSVTFSTIGLGAPARANQAQAATPIAAGGKTAAVDGKGSPSTGSTQAAPDKATLDRALDSLRSNAQVIHRNLEFSVDQESGITVVKVVDSTSGDVIRQIPSEVAVKLAESIKEAGNLLFREQA</sequence>
<protein>
    <submittedName>
        <fullName evidence="2">Flagellar protein FlaG</fullName>
    </submittedName>
</protein>
<feature type="region of interest" description="Disordered" evidence="1">
    <location>
        <begin position="30"/>
        <end position="51"/>
    </location>
</feature>
<reference evidence="2 5" key="1">
    <citation type="submission" date="2016-10" db="EMBL/GenBank/DDBJ databases">
        <authorList>
            <person name="de Groot N.N."/>
        </authorList>
    </citation>
    <scope>NUCLEOTIDE SEQUENCE [LARGE SCALE GENOMIC DNA]</scope>
    <source>
        <strain evidence="2 5">CCM 7361</strain>
    </source>
</reference>
<name>A0A239JDU2_9PSED</name>
<dbReference type="AlphaFoldDB" id="A0A239JDU2"/>
<evidence type="ECO:0000313" key="5">
    <source>
        <dbReference type="Proteomes" id="UP000199693"/>
    </source>
</evidence>
<reference evidence="3 4" key="2">
    <citation type="submission" date="2017-06" db="EMBL/GenBank/DDBJ databases">
        <authorList>
            <person name="Varghese N."/>
            <person name="Submissions S."/>
        </authorList>
    </citation>
    <scope>NUCLEOTIDE SEQUENCE [LARGE SCALE GENOMIC DNA]</scope>
    <source>
        <strain evidence="3 4">RLD-1</strain>
    </source>
</reference>
<evidence type="ECO:0000256" key="1">
    <source>
        <dbReference type="SAM" id="MobiDB-lite"/>
    </source>
</evidence>
<keyword evidence="4" id="KW-1185">Reference proteome</keyword>
<dbReference type="EMBL" id="FZPC01000012">
    <property type="protein sequence ID" value="SNT02854.1"/>
    <property type="molecule type" value="Genomic_DNA"/>
</dbReference>
<accession>A0A239JDU2</accession>
<organism evidence="2 5">
    <name type="scientific">Pseudomonas delhiensis</name>
    <dbReference type="NCBI Taxonomy" id="366289"/>
    <lineage>
        <taxon>Bacteria</taxon>
        <taxon>Pseudomonadati</taxon>
        <taxon>Pseudomonadota</taxon>
        <taxon>Gammaproteobacteria</taxon>
        <taxon>Pseudomonadales</taxon>
        <taxon>Pseudomonadaceae</taxon>
        <taxon>Pseudomonas</taxon>
    </lineage>
</organism>
<evidence type="ECO:0000313" key="4">
    <source>
        <dbReference type="Proteomes" id="UP000198309"/>
    </source>
</evidence>
<dbReference type="RefSeq" id="WP_167364761.1">
    <property type="nucleotide sequence ID" value="NZ_FNEC01000001.1"/>
</dbReference>
<keyword evidence="2" id="KW-0282">Flagellum</keyword>
<evidence type="ECO:0000313" key="3">
    <source>
        <dbReference type="EMBL" id="SNT02854.1"/>
    </source>
</evidence>